<dbReference type="AlphaFoldDB" id="A0A482M1F5"/>
<keyword evidence="1" id="KW-0614">Plasmid</keyword>
<geneLocation type="plasmid" evidence="1">
    <name>p707804-3FII</name>
</geneLocation>
<sequence>MSLMSGSGQKGTRRLRRGEALILSERVAVRPQHAKALLISTKWQKTKIHSGME</sequence>
<dbReference type="EMBL" id="MH909329">
    <property type="protein sequence ID" value="QBQ66426.1"/>
    <property type="molecule type" value="Genomic_DNA"/>
</dbReference>
<protein>
    <submittedName>
        <fullName evidence="1">Uncharacterized protein</fullName>
    </submittedName>
</protein>
<proteinExistence type="predicted"/>
<reference evidence="1" key="1">
    <citation type="submission" date="2018-09" db="EMBL/GenBank/DDBJ databases">
        <authorList>
            <person name="Yuan Q."/>
            <person name="Jiang X."/>
            <person name="Jing Y."/>
            <person name="Cheng Q."/>
            <person name="Zhou D."/>
        </authorList>
    </citation>
    <scope>NUCLEOTIDE SEQUENCE</scope>
    <source>
        <strain evidence="1">150707804</strain>
        <plasmid evidence="1">p707804-3FII</plasmid>
    </source>
</reference>
<organism evidence="1">
    <name type="scientific">Leclercia adecarboxylata</name>
    <dbReference type="NCBI Taxonomy" id="83655"/>
    <lineage>
        <taxon>Bacteria</taxon>
        <taxon>Pseudomonadati</taxon>
        <taxon>Pseudomonadota</taxon>
        <taxon>Gammaproteobacteria</taxon>
        <taxon>Enterobacterales</taxon>
        <taxon>Enterobacteriaceae</taxon>
        <taxon>Leclercia</taxon>
    </lineage>
</organism>
<accession>A0A482M1F5</accession>
<name>A0A482M1F5_9ENTR</name>
<evidence type="ECO:0000313" key="1">
    <source>
        <dbReference type="EMBL" id="QBQ66426.1"/>
    </source>
</evidence>